<dbReference type="PANTHER" id="PTHR30537">
    <property type="entry name" value="HTH-TYPE TRANSCRIPTIONAL REGULATOR"/>
    <property type="match status" value="1"/>
</dbReference>
<accession>A0A3N4NNG5</accession>
<dbReference type="CDD" id="cd08422">
    <property type="entry name" value="PBP2_CrgA_like"/>
    <property type="match status" value="1"/>
</dbReference>
<comment type="caution">
    <text evidence="6">The sequence shown here is derived from an EMBL/GenBank/DDBJ whole genome shotgun (WGS) entry which is preliminary data.</text>
</comment>
<evidence type="ECO:0000313" key="6">
    <source>
        <dbReference type="EMBL" id="RPD94686.1"/>
    </source>
</evidence>
<dbReference type="InterPro" id="IPR000847">
    <property type="entry name" value="LysR_HTH_N"/>
</dbReference>
<dbReference type="GO" id="GO:0006351">
    <property type="term" value="P:DNA-templated transcription"/>
    <property type="evidence" value="ECO:0007669"/>
    <property type="project" value="TreeGrafter"/>
</dbReference>
<keyword evidence="7" id="KW-1185">Reference proteome</keyword>
<dbReference type="PROSITE" id="PS50931">
    <property type="entry name" value="HTH_LYSR"/>
    <property type="match status" value="1"/>
</dbReference>
<dbReference type="GO" id="GO:0003700">
    <property type="term" value="F:DNA-binding transcription factor activity"/>
    <property type="evidence" value="ECO:0007669"/>
    <property type="project" value="InterPro"/>
</dbReference>
<dbReference type="Pfam" id="PF03466">
    <property type="entry name" value="LysR_substrate"/>
    <property type="match status" value="1"/>
</dbReference>
<evidence type="ECO:0000259" key="5">
    <source>
        <dbReference type="PROSITE" id="PS50931"/>
    </source>
</evidence>
<keyword evidence="4" id="KW-0804">Transcription</keyword>
<evidence type="ECO:0000313" key="7">
    <source>
        <dbReference type="Proteomes" id="UP000281332"/>
    </source>
</evidence>
<dbReference type="SUPFAM" id="SSF53850">
    <property type="entry name" value="Periplasmic binding protein-like II"/>
    <property type="match status" value="1"/>
</dbReference>
<dbReference type="InterPro" id="IPR036388">
    <property type="entry name" value="WH-like_DNA-bd_sf"/>
</dbReference>
<proteinExistence type="inferred from homology"/>
<keyword evidence="3" id="KW-0238">DNA-binding</keyword>
<dbReference type="SUPFAM" id="SSF46785">
    <property type="entry name" value="Winged helix' DNA-binding domain"/>
    <property type="match status" value="1"/>
</dbReference>
<feature type="domain" description="HTH lysR-type" evidence="5">
    <location>
        <begin position="10"/>
        <end position="62"/>
    </location>
</feature>
<sequence length="320" mass="35997">MTDLNFTGTMQLFVRTVLLGSFSAAAREAGISASTVTRKISAIEKHLKVALFHRSTHEITLTEAGYLYFERVTAILSDIDDAHRAVSALDAEPSGQVKLTAPVAFGRIYLAPLIPQFLKIYPSIQLDVRLTDNHNDLVRGGFDLDIHEGENYINDLVVHPLSRNDSVLCATPEYLSLNGHPQKPADLSAHNCLQYIHPEAETQWRFRKHQSRFSHLPRGTLQSDHTELLLSAVLEGTGIAEFEIWLVRDFIRQGALKIVLPDYEFKNDLTGKFIYLAHLPNRRQSAKVRVLKSFLADRLSRVGMLTESEIQSLRDKARAS</sequence>
<dbReference type="AlphaFoldDB" id="A0A3N4NNG5"/>
<comment type="similarity">
    <text evidence="1">Belongs to the LysR transcriptional regulatory family.</text>
</comment>
<dbReference type="InterPro" id="IPR058163">
    <property type="entry name" value="LysR-type_TF_proteobact-type"/>
</dbReference>
<protein>
    <submittedName>
        <fullName evidence="6">LysR family transcriptional regulator</fullName>
    </submittedName>
</protein>
<reference evidence="6 7" key="1">
    <citation type="submission" date="2018-11" db="EMBL/GenBank/DDBJ databases">
        <title>Whole genome sequencing of Pantoea sp. RIT388.</title>
        <authorList>
            <person name="Gan H.M."/>
            <person name="Hudson A.O."/>
        </authorList>
    </citation>
    <scope>NUCLEOTIDE SEQUENCE [LARGE SCALE GENOMIC DNA]</scope>
    <source>
        <strain evidence="6 7">RIT388</strain>
    </source>
</reference>
<dbReference type="InterPro" id="IPR005119">
    <property type="entry name" value="LysR_subst-bd"/>
</dbReference>
<dbReference type="Proteomes" id="UP000281332">
    <property type="component" value="Unassembled WGS sequence"/>
</dbReference>
<name>A0A3N4NNG5_9GAMM</name>
<dbReference type="EMBL" id="RMVG01000021">
    <property type="protein sequence ID" value="RPD94686.1"/>
    <property type="molecule type" value="Genomic_DNA"/>
</dbReference>
<dbReference type="OrthoDB" id="9815676at2"/>
<keyword evidence="2" id="KW-0805">Transcription regulation</keyword>
<gene>
    <name evidence="6" type="ORF">BBB56_20155</name>
</gene>
<dbReference type="Pfam" id="PF00126">
    <property type="entry name" value="HTH_1"/>
    <property type="match status" value="1"/>
</dbReference>
<dbReference type="FunFam" id="1.10.10.10:FF:000001">
    <property type="entry name" value="LysR family transcriptional regulator"/>
    <property type="match status" value="1"/>
</dbReference>
<evidence type="ECO:0000256" key="3">
    <source>
        <dbReference type="ARBA" id="ARBA00023125"/>
    </source>
</evidence>
<evidence type="ECO:0000256" key="4">
    <source>
        <dbReference type="ARBA" id="ARBA00023163"/>
    </source>
</evidence>
<dbReference type="Gene3D" id="1.10.10.10">
    <property type="entry name" value="Winged helix-like DNA-binding domain superfamily/Winged helix DNA-binding domain"/>
    <property type="match status" value="1"/>
</dbReference>
<evidence type="ECO:0000256" key="2">
    <source>
        <dbReference type="ARBA" id="ARBA00023015"/>
    </source>
</evidence>
<dbReference type="GO" id="GO:0043565">
    <property type="term" value="F:sequence-specific DNA binding"/>
    <property type="evidence" value="ECO:0007669"/>
    <property type="project" value="TreeGrafter"/>
</dbReference>
<evidence type="ECO:0000256" key="1">
    <source>
        <dbReference type="ARBA" id="ARBA00009437"/>
    </source>
</evidence>
<organism evidence="6 7">
    <name type="scientific">Candidatus Pantoea deserta</name>
    <dbReference type="NCBI Taxonomy" id="1869313"/>
    <lineage>
        <taxon>Bacteria</taxon>
        <taxon>Pseudomonadati</taxon>
        <taxon>Pseudomonadota</taxon>
        <taxon>Gammaproteobacteria</taxon>
        <taxon>Enterobacterales</taxon>
        <taxon>Erwiniaceae</taxon>
        <taxon>Pantoea</taxon>
    </lineage>
</organism>
<dbReference type="PANTHER" id="PTHR30537:SF5">
    <property type="entry name" value="HTH-TYPE TRANSCRIPTIONAL ACTIVATOR TTDR-RELATED"/>
    <property type="match status" value="1"/>
</dbReference>
<dbReference type="InterPro" id="IPR036390">
    <property type="entry name" value="WH_DNA-bd_sf"/>
</dbReference>
<dbReference type="Gene3D" id="3.40.190.290">
    <property type="match status" value="1"/>
</dbReference>